<keyword evidence="3" id="KW-1185">Reference proteome</keyword>
<proteinExistence type="predicted"/>
<reference evidence="2 3" key="1">
    <citation type="submission" date="2014-04" db="EMBL/GenBank/DDBJ databases">
        <authorList>
            <consortium name="DOE Joint Genome Institute"/>
            <person name="Kuo A."/>
            <person name="Ruytinx J."/>
            <person name="Rineau F."/>
            <person name="Colpaert J."/>
            <person name="Kohler A."/>
            <person name="Nagy L.G."/>
            <person name="Floudas D."/>
            <person name="Copeland A."/>
            <person name="Barry K.W."/>
            <person name="Cichocki N."/>
            <person name="Veneault-Fourrey C."/>
            <person name="LaButti K."/>
            <person name="Lindquist E.A."/>
            <person name="Lipzen A."/>
            <person name="Lundell T."/>
            <person name="Morin E."/>
            <person name="Murat C."/>
            <person name="Sun H."/>
            <person name="Tunlid A."/>
            <person name="Henrissat B."/>
            <person name="Grigoriev I.V."/>
            <person name="Hibbett D.S."/>
            <person name="Martin F."/>
            <person name="Nordberg H.P."/>
            <person name="Cantor M.N."/>
            <person name="Hua S.X."/>
        </authorList>
    </citation>
    <scope>NUCLEOTIDE SEQUENCE [LARGE SCALE GENOMIC DNA]</scope>
    <source>
        <strain evidence="2 3">UH-Slu-Lm8-n1</strain>
    </source>
</reference>
<sequence>MIAKGHIDRNRRLQFACNCWLDSLIDCVPVWVTSGVAPSSDFSLRVQPTYTTSNSLESRQTNNANTSNESQSCNTVSLPLTSDLPRSGQHFKGRGVHDSAWPR</sequence>
<evidence type="ECO:0000256" key="1">
    <source>
        <dbReference type="SAM" id="MobiDB-lite"/>
    </source>
</evidence>
<dbReference type="AlphaFoldDB" id="A0A0C9ZVX1"/>
<protein>
    <submittedName>
        <fullName evidence="2">Uncharacterized protein</fullName>
    </submittedName>
</protein>
<evidence type="ECO:0000313" key="3">
    <source>
        <dbReference type="Proteomes" id="UP000054485"/>
    </source>
</evidence>
<reference evidence="3" key="2">
    <citation type="submission" date="2015-01" db="EMBL/GenBank/DDBJ databases">
        <title>Evolutionary Origins and Diversification of the Mycorrhizal Mutualists.</title>
        <authorList>
            <consortium name="DOE Joint Genome Institute"/>
            <consortium name="Mycorrhizal Genomics Consortium"/>
            <person name="Kohler A."/>
            <person name="Kuo A."/>
            <person name="Nagy L.G."/>
            <person name="Floudas D."/>
            <person name="Copeland A."/>
            <person name="Barry K.W."/>
            <person name="Cichocki N."/>
            <person name="Veneault-Fourrey C."/>
            <person name="LaButti K."/>
            <person name="Lindquist E.A."/>
            <person name="Lipzen A."/>
            <person name="Lundell T."/>
            <person name="Morin E."/>
            <person name="Murat C."/>
            <person name="Riley R."/>
            <person name="Ohm R."/>
            <person name="Sun H."/>
            <person name="Tunlid A."/>
            <person name="Henrissat B."/>
            <person name="Grigoriev I.V."/>
            <person name="Hibbett D.S."/>
            <person name="Martin F."/>
        </authorList>
    </citation>
    <scope>NUCLEOTIDE SEQUENCE [LARGE SCALE GENOMIC DNA]</scope>
    <source>
        <strain evidence="3">UH-Slu-Lm8-n1</strain>
    </source>
</reference>
<evidence type="ECO:0000313" key="2">
    <source>
        <dbReference type="EMBL" id="KIK41950.1"/>
    </source>
</evidence>
<dbReference type="EMBL" id="KN835252">
    <property type="protein sequence ID" value="KIK41950.1"/>
    <property type="molecule type" value="Genomic_DNA"/>
</dbReference>
<feature type="region of interest" description="Disordered" evidence="1">
    <location>
        <begin position="53"/>
        <end position="103"/>
    </location>
</feature>
<dbReference type="InParanoid" id="A0A0C9ZVX1"/>
<dbReference type="Proteomes" id="UP000054485">
    <property type="component" value="Unassembled WGS sequence"/>
</dbReference>
<name>A0A0C9ZVX1_9AGAM</name>
<gene>
    <name evidence="2" type="ORF">CY34DRAFT_174867</name>
</gene>
<organism evidence="2 3">
    <name type="scientific">Suillus luteus UH-Slu-Lm8-n1</name>
    <dbReference type="NCBI Taxonomy" id="930992"/>
    <lineage>
        <taxon>Eukaryota</taxon>
        <taxon>Fungi</taxon>
        <taxon>Dikarya</taxon>
        <taxon>Basidiomycota</taxon>
        <taxon>Agaricomycotina</taxon>
        <taxon>Agaricomycetes</taxon>
        <taxon>Agaricomycetidae</taxon>
        <taxon>Boletales</taxon>
        <taxon>Suillineae</taxon>
        <taxon>Suillaceae</taxon>
        <taxon>Suillus</taxon>
    </lineage>
</organism>
<dbReference type="HOGENOM" id="CLU_2265489_0_0_1"/>
<accession>A0A0C9ZVX1</accession>
<feature type="compositionally biased region" description="Polar residues" evidence="1">
    <location>
        <begin position="53"/>
        <end position="80"/>
    </location>
</feature>